<keyword evidence="2" id="KW-0472">Membrane</keyword>
<sequence>MIGNIPRVNNPLTVIAIFAGLSEVAMTVSLGLLEGNSQFVFMWFAGGFPTLIAAGFFGVLIFSPELLYGPTDWKDEKLLFEIFKERNSRRGKQIEELSKKVDEIIDAKICELNSTTTTPSPELEQIRCEAQEVRRMLDDLQRSFAAESKQLTFDLERNAKRVGLSGSSRLYYTVFEAVSVLGNCTSNEVVAWITQKTRNYSPARISKALFTLVEHEIIDIDQNEDGTQFSVSSGTVRDIAELFNP</sequence>
<evidence type="ECO:0000256" key="2">
    <source>
        <dbReference type="SAM" id="Phobius"/>
    </source>
</evidence>
<feature type="coiled-coil region" evidence="1">
    <location>
        <begin position="123"/>
        <end position="150"/>
    </location>
</feature>
<name>A0A7V9A8T8_9BACT</name>
<evidence type="ECO:0000313" key="4">
    <source>
        <dbReference type="Proteomes" id="UP000551616"/>
    </source>
</evidence>
<organism evidence="3 4">
    <name type="scientific">Bremerella alba</name>
    <dbReference type="NCBI Taxonomy" id="980252"/>
    <lineage>
        <taxon>Bacteria</taxon>
        <taxon>Pseudomonadati</taxon>
        <taxon>Planctomycetota</taxon>
        <taxon>Planctomycetia</taxon>
        <taxon>Pirellulales</taxon>
        <taxon>Pirellulaceae</taxon>
        <taxon>Bremerella</taxon>
    </lineage>
</organism>
<dbReference type="RefSeq" id="WP_207398217.1">
    <property type="nucleotide sequence ID" value="NZ_JABRWO010000011.1"/>
</dbReference>
<gene>
    <name evidence="3" type="ORF">HOV93_40180</name>
</gene>
<evidence type="ECO:0000256" key="1">
    <source>
        <dbReference type="SAM" id="Coils"/>
    </source>
</evidence>
<keyword evidence="2" id="KW-1133">Transmembrane helix</keyword>
<dbReference type="AlphaFoldDB" id="A0A7V9A8T8"/>
<protein>
    <submittedName>
        <fullName evidence="3">Uncharacterized protein</fullName>
    </submittedName>
</protein>
<evidence type="ECO:0000313" key="3">
    <source>
        <dbReference type="EMBL" id="MBA2116825.1"/>
    </source>
</evidence>
<comment type="caution">
    <text evidence="3">The sequence shown here is derived from an EMBL/GenBank/DDBJ whole genome shotgun (WGS) entry which is preliminary data.</text>
</comment>
<accession>A0A7V9A8T8</accession>
<keyword evidence="2" id="KW-0812">Transmembrane</keyword>
<keyword evidence="4" id="KW-1185">Reference proteome</keyword>
<feature type="transmembrane region" description="Helical" evidence="2">
    <location>
        <begin position="39"/>
        <end position="62"/>
    </location>
</feature>
<keyword evidence="1" id="KW-0175">Coiled coil</keyword>
<dbReference type="EMBL" id="JABRWO010000011">
    <property type="protein sequence ID" value="MBA2116825.1"/>
    <property type="molecule type" value="Genomic_DNA"/>
</dbReference>
<proteinExistence type="predicted"/>
<reference evidence="3 4" key="1">
    <citation type="submission" date="2020-05" db="EMBL/GenBank/DDBJ databases">
        <title>Bremerella alba sp. nov., a novel planctomycete isolated from the surface of the macroalga Fucus spiralis.</title>
        <authorList>
            <person name="Godinho O."/>
            <person name="Botelho R."/>
            <person name="Albuquerque L."/>
            <person name="Wiegand S."/>
            <person name="Da Costa M.S."/>
            <person name="Lobo-Da-Cunha A."/>
            <person name="Jogler C."/>
            <person name="Lage O.M."/>
        </authorList>
    </citation>
    <scope>NUCLEOTIDE SEQUENCE [LARGE SCALE GENOMIC DNA]</scope>
    <source>
        <strain evidence="3 4">FF15</strain>
    </source>
</reference>
<dbReference type="Proteomes" id="UP000551616">
    <property type="component" value="Unassembled WGS sequence"/>
</dbReference>
<feature type="transmembrane region" description="Helical" evidence="2">
    <location>
        <begin position="12"/>
        <end position="33"/>
    </location>
</feature>